<protein>
    <submittedName>
        <fullName evidence="1">Uncharacterized protein</fullName>
    </submittedName>
</protein>
<dbReference type="EMBL" id="JACIFX010000022">
    <property type="protein sequence ID" value="MBB4233005.1"/>
    <property type="molecule type" value="Genomic_DNA"/>
</dbReference>
<keyword evidence="2" id="KW-1185">Reference proteome</keyword>
<reference evidence="1 2" key="1">
    <citation type="submission" date="2020-08" db="EMBL/GenBank/DDBJ databases">
        <title>Genomic Encyclopedia of Type Strains, Phase IV (KMG-V): Genome sequencing to study the core and pangenomes of soil and plant-associated prokaryotes.</title>
        <authorList>
            <person name="Whitman W."/>
        </authorList>
    </citation>
    <scope>NUCLEOTIDE SEQUENCE [LARGE SCALE GENOMIC DNA]</scope>
    <source>
        <strain evidence="1 2">SEMIA 4087</strain>
    </source>
</reference>
<dbReference type="Proteomes" id="UP000551353">
    <property type="component" value="Unassembled WGS sequence"/>
</dbReference>
<evidence type="ECO:0000313" key="1">
    <source>
        <dbReference type="EMBL" id="MBB4233005.1"/>
    </source>
</evidence>
<evidence type="ECO:0000313" key="2">
    <source>
        <dbReference type="Proteomes" id="UP000551353"/>
    </source>
</evidence>
<comment type="caution">
    <text evidence="1">The sequence shown here is derived from an EMBL/GenBank/DDBJ whole genome shotgun (WGS) entry which is preliminary data.</text>
</comment>
<sequence length="40" mass="4676">MQLNHLFASFMFEIDIDIGRLVSFLTDETFKEEIVGVRVD</sequence>
<name>A0ABR6IYY4_9HYPH</name>
<accession>A0ABR6IYY4</accession>
<organism evidence="1 2">
    <name type="scientific">Rhizobium mongolense</name>
    <dbReference type="NCBI Taxonomy" id="57676"/>
    <lineage>
        <taxon>Bacteria</taxon>
        <taxon>Pseudomonadati</taxon>
        <taxon>Pseudomonadota</taxon>
        <taxon>Alphaproteobacteria</taxon>
        <taxon>Hyphomicrobiales</taxon>
        <taxon>Rhizobiaceae</taxon>
        <taxon>Rhizobium/Agrobacterium group</taxon>
        <taxon>Rhizobium</taxon>
    </lineage>
</organism>
<proteinExistence type="predicted"/>
<gene>
    <name evidence="1" type="ORF">GGD56_006905</name>
</gene>